<dbReference type="InterPro" id="IPR039539">
    <property type="entry name" value="Ras_GTPase_bind_prot"/>
</dbReference>
<dbReference type="InterPro" id="IPR035979">
    <property type="entry name" value="RBD_domain_sf"/>
</dbReference>
<dbReference type="SUPFAM" id="SSF54427">
    <property type="entry name" value="NTF2-like"/>
    <property type="match status" value="1"/>
</dbReference>
<dbReference type="SUPFAM" id="SSF54928">
    <property type="entry name" value="RNA-binding domain, RBD"/>
    <property type="match status" value="1"/>
</dbReference>
<organism evidence="4 5">
    <name type="scientific">Zancudomyces culisetae</name>
    <name type="common">Gut fungus</name>
    <name type="synonym">Smittium culisetae</name>
    <dbReference type="NCBI Taxonomy" id="1213189"/>
    <lineage>
        <taxon>Eukaryota</taxon>
        <taxon>Fungi</taxon>
        <taxon>Fungi incertae sedis</taxon>
        <taxon>Zoopagomycota</taxon>
        <taxon>Kickxellomycotina</taxon>
        <taxon>Harpellomycetes</taxon>
        <taxon>Harpellales</taxon>
        <taxon>Legeriomycetaceae</taxon>
        <taxon>Zancudomyces</taxon>
    </lineage>
</organism>
<keyword evidence="5" id="KW-1185">Reference proteome</keyword>
<dbReference type="AlphaFoldDB" id="A0A1R1PR24"/>
<dbReference type="InterPro" id="IPR018222">
    <property type="entry name" value="Nuclear_transport_factor_2_euk"/>
</dbReference>
<dbReference type="PANTHER" id="PTHR10693">
    <property type="entry name" value="RAS GTPASE-ACTIVATING PROTEIN-BINDING PROTEIN"/>
    <property type="match status" value="1"/>
</dbReference>
<dbReference type="EMBL" id="LSSK01000407">
    <property type="protein sequence ID" value="OMH83436.1"/>
    <property type="molecule type" value="Genomic_DNA"/>
</dbReference>
<evidence type="ECO:0000256" key="2">
    <source>
        <dbReference type="SAM" id="MobiDB-lite"/>
    </source>
</evidence>
<feature type="compositionally biased region" description="Low complexity" evidence="2">
    <location>
        <begin position="172"/>
        <end position="189"/>
    </location>
</feature>
<accession>A0A1R1PR24</accession>
<feature type="compositionally biased region" description="Low complexity" evidence="2">
    <location>
        <begin position="353"/>
        <end position="364"/>
    </location>
</feature>
<keyword evidence="1" id="KW-0694">RNA-binding</keyword>
<evidence type="ECO:0000259" key="3">
    <source>
        <dbReference type="PROSITE" id="PS50177"/>
    </source>
</evidence>
<comment type="caution">
    <text evidence="4">The sequence shown here is derived from an EMBL/GenBank/DDBJ whole genome shotgun (WGS) entry which is preliminary data.</text>
</comment>
<feature type="domain" description="NTF2" evidence="3">
    <location>
        <begin position="1"/>
        <end position="68"/>
    </location>
</feature>
<sequence>MYTKSDFNKSKVRLTNIDSVEVSNGNIMIQTIGEMGNLDMPVKRFVHSFMLLKSGEGGYYCSGDVFRYLKDSGETEEAAVTQGTEPQAEMTAAEQKVAAVEANPENQKEKEKAAEQKVNGVEKPKEEAKPVVEKEEQQKKAKSEKEVPKKKQPQVEKREQHEQQGEKKEQQQKAAPTPALQQQQQQQQQTKQVQAQVQVQQEPPQPKGPKTWASLAATNSAKWGANRSTVEVAVGSVPGKAVASTVDEQGSIAAAKKKKKVPQQAQGHPVYVKAIPYKMDYEYIKKAFEDKFRAIVNGIEFLGSGNAVIYFEDVAARNKALELKELHVEWDNDSTHKLIILERRGPGNAGPVHGASHNAGANSNNRRRKA</sequence>
<name>A0A1R1PR24_ZANCU</name>
<dbReference type="PROSITE" id="PS50177">
    <property type="entry name" value="NTF2_DOMAIN"/>
    <property type="match status" value="1"/>
</dbReference>
<feature type="region of interest" description="Disordered" evidence="2">
    <location>
        <begin position="345"/>
        <end position="370"/>
    </location>
</feature>
<dbReference type="GO" id="GO:0005829">
    <property type="term" value="C:cytosol"/>
    <property type="evidence" value="ECO:0007669"/>
    <property type="project" value="TreeGrafter"/>
</dbReference>
<feature type="compositionally biased region" description="Basic and acidic residues" evidence="2">
    <location>
        <begin position="106"/>
        <end position="171"/>
    </location>
</feature>
<dbReference type="PANTHER" id="PTHR10693:SF20">
    <property type="entry name" value="AT27578P"/>
    <property type="match status" value="1"/>
</dbReference>
<dbReference type="GO" id="GO:1990904">
    <property type="term" value="C:ribonucleoprotein complex"/>
    <property type="evidence" value="ECO:0007669"/>
    <property type="project" value="TreeGrafter"/>
</dbReference>
<protein>
    <submittedName>
        <fullName evidence="4">Putative G3BP-like protein</fullName>
    </submittedName>
</protein>
<dbReference type="InterPro" id="IPR002075">
    <property type="entry name" value="NTF2_dom"/>
</dbReference>
<feature type="region of interest" description="Disordered" evidence="2">
    <location>
        <begin position="81"/>
        <end position="189"/>
    </location>
</feature>
<evidence type="ECO:0000256" key="1">
    <source>
        <dbReference type="ARBA" id="ARBA00022884"/>
    </source>
</evidence>
<proteinExistence type="predicted"/>
<dbReference type="Pfam" id="PF02136">
    <property type="entry name" value="NTF2"/>
    <property type="match status" value="1"/>
</dbReference>
<dbReference type="Proteomes" id="UP000188320">
    <property type="component" value="Unassembled WGS sequence"/>
</dbReference>
<evidence type="ECO:0000313" key="5">
    <source>
        <dbReference type="Proteomes" id="UP000188320"/>
    </source>
</evidence>
<reference evidence="5" key="1">
    <citation type="submission" date="2017-01" db="EMBL/GenBank/DDBJ databases">
        <authorList>
            <person name="Wang Y."/>
            <person name="White M."/>
            <person name="Kvist S."/>
            <person name="Moncalvo J.-M."/>
        </authorList>
    </citation>
    <scope>NUCLEOTIDE SEQUENCE [LARGE SCALE GENOMIC DNA]</scope>
    <source>
        <strain evidence="5">COL-18-3</strain>
    </source>
</reference>
<dbReference type="GO" id="GO:0003729">
    <property type="term" value="F:mRNA binding"/>
    <property type="evidence" value="ECO:0007669"/>
    <property type="project" value="TreeGrafter"/>
</dbReference>
<dbReference type="Gene3D" id="3.10.450.50">
    <property type="match status" value="1"/>
</dbReference>
<gene>
    <name evidence="4" type="ORF">AX774_g3055</name>
</gene>
<dbReference type="OrthoDB" id="339151at2759"/>
<dbReference type="InterPro" id="IPR032710">
    <property type="entry name" value="NTF2-like_dom_sf"/>
</dbReference>
<evidence type="ECO:0000313" key="4">
    <source>
        <dbReference type="EMBL" id="OMH83436.1"/>
    </source>
</evidence>